<dbReference type="InterPro" id="IPR005149">
    <property type="entry name" value="Tscrpt_reg_PadR_N"/>
</dbReference>
<dbReference type="EMBL" id="QXJK01000005">
    <property type="protein sequence ID" value="RIX34865.1"/>
    <property type="molecule type" value="Genomic_DNA"/>
</dbReference>
<dbReference type="Proteomes" id="UP000285278">
    <property type="component" value="Unassembled WGS sequence"/>
</dbReference>
<organism evidence="3 4">
    <name type="scientific">Corynebacterium falsenii</name>
    <dbReference type="NCBI Taxonomy" id="108486"/>
    <lineage>
        <taxon>Bacteria</taxon>
        <taxon>Bacillati</taxon>
        <taxon>Actinomycetota</taxon>
        <taxon>Actinomycetes</taxon>
        <taxon>Mycobacteriales</taxon>
        <taxon>Corynebacteriaceae</taxon>
        <taxon>Corynebacterium</taxon>
    </lineage>
</organism>
<dbReference type="Gene3D" id="1.10.10.10">
    <property type="entry name" value="Winged helix-like DNA-binding domain superfamily/Winged helix DNA-binding domain"/>
    <property type="match status" value="1"/>
</dbReference>
<dbReference type="InterPro" id="IPR018309">
    <property type="entry name" value="Tscrpt_reg_PadR_C"/>
</dbReference>
<accession>A0A418Q730</accession>
<comment type="caution">
    <text evidence="3">The sequence shown here is derived from an EMBL/GenBank/DDBJ whole genome shotgun (WGS) entry which is preliminary data.</text>
</comment>
<proteinExistence type="predicted"/>
<keyword evidence="4" id="KW-1185">Reference proteome</keyword>
<dbReference type="Gene3D" id="6.10.140.190">
    <property type="match status" value="1"/>
</dbReference>
<evidence type="ECO:0000259" key="1">
    <source>
        <dbReference type="Pfam" id="PF03551"/>
    </source>
</evidence>
<feature type="domain" description="Transcription regulator PadR C-terminal" evidence="2">
    <location>
        <begin position="92"/>
        <end position="175"/>
    </location>
</feature>
<dbReference type="InterPro" id="IPR036390">
    <property type="entry name" value="WH_DNA-bd_sf"/>
</dbReference>
<name>A0A418Q730_9CORY</name>
<dbReference type="Pfam" id="PF10400">
    <property type="entry name" value="Vir_act_alpha_C"/>
    <property type="match status" value="1"/>
</dbReference>
<dbReference type="Pfam" id="PF03551">
    <property type="entry name" value="PadR"/>
    <property type="match status" value="1"/>
</dbReference>
<dbReference type="AlphaFoldDB" id="A0A418Q730"/>
<dbReference type="InterPro" id="IPR036388">
    <property type="entry name" value="WH-like_DNA-bd_sf"/>
</dbReference>
<dbReference type="PANTHER" id="PTHR43252">
    <property type="entry name" value="TRANSCRIPTIONAL REGULATOR YQJI"/>
    <property type="match status" value="1"/>
</dbReference>
<protein>
    <submittedName>
        <fullName evidence="3">PadR family transcriptional regulator</fullName>
    </submittedName>
</protein>
<feature type="domain" description="Transcription regulator PadR N-terminal" evidence="1">
    <location>
        <begin position="8"/>
        <end position="80"/>
    </location>
</feature>
<dbReference type="RefSeq" id="WP_119664727.1">
    <property type="nucleotide sequence ID" value="NZ_CP083647.1"/>
</dbReference>
<gene>
    <name evidence="3" type="ORF">D3M95_06035</name>
</gene>
<evidence type="ECO:0000313" key="4">
    <source>
        <dbReference type="Proteomes" id="UP000285278"/>
    </source>
</evidence>
<evidence type="ECO:0000313" key="3">
    <source>
        <dbReference type="EMBL" id="RIX34865.1"/>
    </source>
</evidence>
<reference evidence="3 4" key="1">
    <citation type="submission" date="2018-09" db="EMBL/GenBank/DDBJ databases">
        <title>Optimization and identification of Corynebacterium falsenii FN1-14 from fish paste.</title>
        <authorList>
            <person name="Daroonpunt R."/>
            <person name="Tanasupawat S."/>
        </authorList>
    </citation>
    <scope>NUCLEOTIDE SEQUENCE [LARGE SCALE GENOMIC DNA]</scope>
    <source>
        <strain evidence="3 4">FN1-14</strain>
    </source>
</reference>
<dbReference type="SUPFAM" id="SSF46785">
    <property type="entry name" value="Winged helix' DNA-binding domain"/>
    <property type="match status" value="1"/>
</dbReference>
<dbReference type="OrthoDB" id="3186544at2"/>
<dbReference type="PANTHER" id="PTHR43252:SF4">
    <property type="entry name" value="TRANSCRIPTIONAL REGULATORY PROTEIN"/>
    <property type="match status" value="1"/>
</dbReference>
<sequence>MALEHAIMVSLAERPGTGYQLSRQFDKSIGHFWSTSHQQIYRTLKKLEADGYITPTDVHQEGKPDKRVFELSPAGHQALSDWVSSPTELPQLRNDFGVKLRGAEHTDPATMRTNVAQHRALHQQQLDLYHRYLHTQFPRPDQLQGRKLHQYLVLRGGIRTEEAFVDWCDEILAALPD</sequence>
<evidence type="ECO:0000259" key="2">
    <source>
        <dbReference type="Pfam" id="PF10400"/>
    </source>
</evidence>